<dbReference type="PROSITE" id="PS51898">
    <property type="entry name" value="TYR_RECOMBINASE"/>
    <property type="match status" value="1"/>
</dbReference>
<dbReference type="PANTHER" id="PTHR30349">
    <property type="entry name" value="PHAGE INTEGRASE-RELATED"/>
    <property type="match status" value="1"/>
</dbReference>
<accession>A0A0F9IYU3</accession>
<organism evidence="6">
    <name type="scientific">marine sediment metagenome</name>
    <dbReference type="NCBI Taxonomy" id="412755"/>
    <lineage>
        <taxon>unclassified sequences</taxon>
        <taxon>metagenomes</taxon>
        <taxon>ecological metagenomes</taxon>
    </lineage>
</organism>
<dbReference type="InterPro" id="IPR004107">
    <property type="entry name" value="Integrase_SAM-like_N"/>
</dbReference>
<evidence type="ECO:0008006" key="7">
    <source>
        <dbReference type="Google" id="ProtNLM"/>
    </source>
</evidence>
<dbReference type="InterPro" id="IPR013762">
    <property type="entry name" value="Integrase-like_cat_sf"/>
</dbReference>
<proteinExistence type="predicted"/>
<dbReference type="InterPro" id="IPR002104">
    <property type="entry name" value="Integrase_catalytic"/>
</dbReference>
<keyword evidence="3" id="KW-0233">DNA recombination</keyword>
<name>A0A0F9IYU3_9ZZZZ</name>
<protein>
    <recommendedName>
        <fullName evidence="7">Tyr recombinase domain-containing protein</fullName>
    </recommendedName>
</protein>
<dbReference type="CDD" id="cd01188">
    <property type="entry name" value="INT_RitA_C_like"/>
    <property type="match status" value="1"/>
</dbReference>
<dbReference type="InterPro" id="IPR050090">
    <property type="entry name" value="Tyrosine_recombinase_XerCD"/>
</dbReference>
<evidence type="ECO:0000256" key="1">
    <source>
        <dbReference type="ARBA" id="ARBA00022908"/>
    </source>
</evidence>
<feature type="domain" description="Tyr recombinase" evidence="4">
    <location>
        <begin position="229"/>
        <end position="413"/>
    </location>
</feature>
<evidence type="ECO:0000256" key="2">
    <source>
        <dbReference type="ARBA" id="ARBA00023125"/>
    </source>
</evidence>
<evidence type="ECO:0000259" key="4">
    <source>
        <dbReference type="PROSITE" id="PS51898"/>
    </source>
</evidence>
<dbReference type="Gene3D" id="1.10.443.10">
    <property type="entry name" value="Intergrase catalytic core"/>
    <property type="match status" value="1"/>
</dbReference>
<keyword evidence="1" id="KW-0229">DNA integration</keyword>
<dbReference type="Gene3D" id="1.10.150.130">
    <property type="match status" value="1"/>
</dbReference>
<dbReference type="InterPro" id="IPR011010">
    <property type="entry name" value="DNA_brk_join_enz"/>
</dbReference>
<dbReference type="InterPro" id="IPR010998">
    <property type="entry name" value="Integrase_recombinase_N"/>
</dbReference>
<dbReference type="PROSITE" id="PS51900">
    <property type="entry name" value="CB"/>
    <property type="match status" value="1"/>
</dbReference>
<dbReference type="SUPFAM" id="SSF56349">
    <property type="entry name" value="DNA breaking-rejoining enzymes"/>
    <property type="match status" value="1"/>
</dbReference>
<keyword evidence="2" id="KW-0238">DNA-binding</keyword>
<dbReference type="InterPro" id="IPR044068">
    <property type="entry name" value="CB"/>
</dbReference>
<dbReference type="AlphaFoldDB" id="A0A0F9IYU3"/>
<dbReference type="PANTHER" id="PTHR30349:SF81">
    <property type="entry name" value="TYROSINE RECOMBINASE XERC"/>
    <property type="match status" value="1"/>
</dbReference>
<dbReference type="Pfam" id="PF00589">
    <property type="entry name" value="Phage_integrase"/>
    <property type="match status" value="1"/>
</dbReference>
<dbReference type="GO" id="GO:0003677">
    <property type="term" value="F:DNA binding"/>
    <property type="evidence" value="ECO:0007669"/>
    <property type="project" value="UniProtKB-KW"/>
</dbReference>
<reference evidence="6" key="1">
    <citation type="journal article" date="2015" name="Nature">
        <title>Complex archaea that bridge the gap between prokaryotes and eukaryotes.</title>
        <authorList>
            <person name="Spang A."/>
            <person name="Saw J.H."/>
            <person name="Jorgensen S.L."/>
            <person name="Zaremba-Niedzwiedzka K."/>
            <person name="Martijn J."/>
            <person name="Lind A.E."/>
            <person name="van Eijk R."/>
            <person name="Schleper C."/>
            <person name="Guy L."/>
            <person name="Ettema T.J."/>
        </authorList>
    </citation>
    <scope>NUCLEOTIDE SEQUENCE</scope>
</reference>
<dbReference type="Pfam" id="PF02899">
    <property type="entry name" value="Phage_int_SAM_1"/>
    <property type="match status" value="1"/>
</dbReference>
<evidence type="ECO:0000313" key="6">
    <source>
        <dbReference type="EMBL" id="KKM62589.1"/>
    </source>
</evidence>
<comment type="caution">
    <text evidence="6">The sequence shown here is derived from an EMBL/GenBank/DDBJ whole genome shotgun (WGS) entry which is preliminary data.</text>
</comment>
<dbReference type="GO" id="GO:0015074">
    <property type="term" value="P:DNA integration"/>
    <property type="evidence" value="ECO:0007669"/>
    <property type="project" value="UniProtKB-KW"/>
</dbReference>
<dbReference type="EMBL" id="LAZR01011263">
    <property type="protein sequence ID" value="KKM62589.1"/>
    <property type="molecule type" value="Genomic_DNA"/>
</dbReference>
<gene>
    <name evidence="6" type="ORF">LCGC14_1520170</name>
</gene>
<dbReference type="GO" id="GO:0006310">
    <property type="term" value="P:DNA recombination"/>
    <property type="evidence" value="ECO:0007669"/>
    <property type="project" value="UniProtKB-KW"/>
</dbReference>
<feature type="domain" description="Core-binding (CB)" evidence="5">
    <location>
        <begin position="121"/>
        <end position="206"/>
    </location>
</feature>
<evidence type="ECO:0000256" key="3">
    <source>
        <dbReference type="ARBA" id="ARBA00023172"/>
    </source>
</evidence>
<evidence type="ECO:0000259" key="5">
    <source>
        <dbReference type="PROSITE" id="PS51900"/>
    </source>
</evidence>
<sequence length="418" mass="47914">MVLEDLFRCAVELAQFRTPPLGHEMDGFCDWLRCEGFSRHGMRRRLWHALHFNQYLRRRGAKDCQSIEAGFAERFITEHLPLCRCKLRYAGRHVGKPSSARSFIGYLSKRGLIAPSSQPSTPQQQILQEYLEYLKCERNLAEKTIEQHQLYLTPFLEDLGAAPAESLRRLSPEQVLSFCKTNAQDKGPSVRQCMQGPLRVFLSFCFKRGYLKRDLAQAVPKIRTYKMSGVPRGISDEDALKTLENIERTTPVGLRDFAIIQLLHTYGVRGGHVRALKLEDIQWRENQIRFAAHKGGKQIVEPLFDEVGESLLEYLRCGRPQAPYPEVFLTTRRPFRPLRCPATVSFLVAQRMSQAGVSRPKMGSHAFRHGFASRMLQQGQSIKTIADLLGHRNINTTFIYTKVDLETLKQAPLDWPEV</sequence>